<dbReference type="EC" id="2.5.1.72" evidence="2 9"/>
<keyword evidence="8 9" id="KW-0411">Iron-sulfur</keyword>
<comment type="cofactor">
    <cofactor evidence="9">
        <name>[4Fe-4S] cluster</name>
        <dbReference type="ChEBI" id="CHEBI:49883"/>
    </cofactor>
    <text evidence="9">Binds 1 [4Fe-4S] cluster per subunit.</text>
</comment>
<feature type="binding site" evidence="9">
    <location>
        <position position="205"/>
    </location>
    <ligand>
        <name>[4Fe-4S] cluster</name>
        <dbReference type="ChEBI" id="CHEBI:49883"/>
    </ligand>
</feature>
<evidence type="ECO:0000256" key="3">
    <source>
        <dbReference type="ARBA" id="ARBA00022485"/>
    </source>
</evidence>
<dbReference type="Pfam" id="PF02445">
    <property type="entry name" value="NadA"/>
    <property type="match status" value="1"/>
</dbReference>
<comment type="caution">
    <text evidence="10">The sequence shown here is derived from an EMBL/GenBank/DDBJ whole genome shotgun (WGS) entry which is preliminary data.</text>
</comment>
<dbReference type="Proteomes" id="UP000577419">
    <property type="component" value="Unassembled WGS sequence"/>
</dbReference>
<comment type="pathway">
    <text evidence="1 9">Cofactor biosynthesis; NAD(+) biosynthesis; quinolinate from iminoaspartate: step 1/1.</text>
</comment>
<dbReference type="InterPro" id="IPR023066">
    <property type="entry name" value="Quinolinate_synth_type2"/>
</dbReference>
<evidence type="ECO:0000256" key="7">
    <source>
        <dbReference type="ARBA" id="ARBA00023004"/>
    </source>
</evidence>
<dbReference type="GO" id="GO:0034628">
    <property type="term" value="P:'de novo' NAD+ biosynthetic process from L-aspartate"/>
    <property type="evidence" value="ECO:0007669"/>
    <property type="project" value="TreeGrafter"/>
</dbReference>
<dbReference type="GO" id="GO:0051539">
    <property type="term" value="F:4 iron, 4 sulfur cluster binding"/>
    <property type="evidence" value="ECO:0007669"/>
    <property type="project" value="UniProtKB-KW"/>
</dbReference>
<evidence type="ECO:0000256" key="8">
    <source>
        <dbReference type="ARBA" id="ARBA00023014"/>
    </source>
</evidence>
<organism evidence="10 12">
    <name type="scientific">Candidatus Iainarchaeum sp</name>
    <dbReference type="NCBI Taxonomy" id="3101447"/>
    <lineage>
        <taxon>Archaea</taxon>
        <taxon>Candidatus Iainarchaeota</taxon>
        <taxon>Candidatus Iainarchaeia</taxon>
        <taxon>Candidatus Iainarchaeales</taxon>
        <taxon>Candidatus Iainarchaeaceae</taxon>
        <taxon>Candidatus Iainarchaeum</taxon>
    </lineage>
</organism>
<dbReference type="HAMAP" id="MF_00568">
    <property type="entry name" value="NadA_type2"/>
    <property type="match status" value="1"/>
</dbReference>
<dbReference type="PANTHER" id="PTHR30573">
    <property type="entry name" value="QUINOLINATE SYNTHETASE A"/>
    <property type="match status" value="1"/>
</dbReference>
<feature type="binding site" evidence="9">
    <location>
        <position position="291"/>
    </location>
    <ligand>
        <name>[4Fe-4S] cluster</name>
        <dbReference type="ChEBI" id="CHEBI:49883"/>
    </ligand>
</feature>
<dbReference type="PANTHER" id="PTHR30573:SF0">
    <property type="entry name" value="QUINOLINATE SYNTHASE, CHLOROPLASTIC"/>
    <property type="match status" value="1"/>
</dbReference>
<sequence>MAYQQEITVSEVKQEAKRLHEKLRHLKYSLEDCLPFAPFTLEINKLKKEKNAFVLAHNYQRPEIIFGISDFHADSLALSKKATETDADIILFCGVHFMAETAKILNPEKKVLLPDLGAGCSLAESITAKDVRMLRKQHPDAMVVTYVNTSAEVKAESDYCCTSANALKVIEAAPSDRVIFLPDIFMAQNLAKLTSKEIISWNGKCIVHETFTPEQVQRYKRTYPEMKVLAHTECHPGVVELADLAGGTSDMQRYVEKTDARRIMLVTECGMSDMLQVHHPEKEFIVPCSICPYMKKTHLENALECLKNESPEIVVEESIRKRAEKAVNRMLEITGN</sequence>
<proteinExistence type="inferred from homology"/>
<feature type="binding site" evidence="9">
    <location>
        <position position="57"/>
    </location>
    <ligand>
        <name>iminosuccinate</name>
        <dbReference type="ChEBI" id="CHEBI:77875"/>
    </ligand>
</feature>
<keyword evidence="4 9" id="KW-0662">Pyridine nucleotide biosynthesis</keyword>
<evidence type="ECO:0000256" key="4">
    <source>
        <dbReference type="ARBA" id="ARBA00022642"/>
    </source>
</evidence>
<keyword evidence="6 9" id="KW-0479">Metal-binding</keyword>
<dbReference type="InterPro" id="IPR036094">
    <property type="entry name" value="NadA_sf"/>
</dbReference>
<dbReference type="InterPro" id="IPR003473">
    <property type="entry name" value="NadA"/>
</dbReference>
<feature type="binding site" evidence="9">
    <location>
        <position position="163"/>
    </location>
    <ligand>
        <name>iminosuccinate</name>
        <dbReference type="ChEBI" id="CHEBI:77875"/>
    </ligand>
</feature>
<evidence type="ECO:0000313" key="11">
    <source>
        <dbReference type="EMBL" id="MBS3059696.1"/>
    </source>
</evidence>
<comment type="similarity">
    <text evidence="9">Belongs to the quinolinate synthase family. Type 2 subfamily.</text>
</comment>
<keyword evidence="9" id="KW-0963">Cytoplasm</keyword>
<evidence type="ECO:0000256" key="5">
    <source>
        <dbReference type="ARBA" id="ARBA00022679"/>
    </source>
</evidence>
<dbReference type="NCBIfam" id="NF006879">
    <property type="entry name" value="PRK09375.1-4"/>
    <property type="match status" value="1"/>
</dbReference>
<feature type="binding site" evidence="9">
    <location>
        <position position="248"/>
    </location>
    <ligand>
        <name>iminosuccinate</name>
        <dbReference type="ChEBI" id="CHEBI:77875"/>
    </ligand>
</feature>
<reference evidence="12" key="1">
    <citation type="journal article" date="2020" name="bioRxiv">
        <title>A rank-normalized archaeal taxonomy based on genome phylogeny resolves widespread incomplete and uneven classifications.</title>
        <authorList>
            <person name="Rinke C."/>
            <person name="Chuvochina M."/>
            <person name="Mussig A.J."/>
            <person name="Chaumeil P.-A."/>
            <person name="Waite D.W."/>
            <person name="Whitman W.B."/>
            <person name="Parks D.H."/>
            <person name="Hugenholtz P."/>
        </authorList>
    </citation>
    <scope>NUCLEOTIDE SEQUENCE [LARGE SCALE GENOMIC DNA]</scope>
</reference>
<dbReference type="Proteomes" id="UP000683213">
    <property type="component" value="Unassembled WGS sequence"/>
</dbReference>
<accession>A0A7J4IXM6</accession>
<evidence type="ECO:0000313" key="10">
    <source>
        <dbReference type="EMBL" id="HIH08547.1"/>
    </source>
</evidence>
<dbReference type="GO" id="GO:0046872">
    <property type="term" value="F:metal ion binding"/>
    <property type="evidence" value="ECO:0007669"/>
    <property type="project" value="UniProtKB-KW"/>
</dbReference>
<dbReference type="NCBIfam" id="NF006878">
    <property type="entry name" value="PRK09375.1-2"/>
    <property type="match status" value="1"/>
</dbReference>
<dbReference type="Gene3D" id="3.40.50.10800">
    <property type="entry name" value="NadA-like"/>
    <property type="match status" value="3"/>
</dbReference>
<dbReference type="AlphaFoldDB" id="A0A7J4IXM6"/>
<dbReference type="GO" id="GO:0005829">
    <property type="term" value="C:cytosol"/>
    <property type="evidence" value="ECO:0007669"/>
    <property type="project" value="TreeGrafter"/>
</dbReference>
<feature type="binding site" evidence="9">
    <location>
        <begin position="146"/>
        <end position="148"/>
    </location>
    <ligand>
        <name>iminosuccinate</name>
        <dbReference type="ChEBI" id="CHEBI:77875"/>
    </ligand>
</feature>
<keyword evidence="7 9" id="KW-0408">Iron</keyword>
<feature type="binding site" evidence="9">
    <location>
        <position position="75"/>
    </location>
    <ligand>
        <name>iminosuccinate</name>
        <dbReference type="ChEBI" id="CHEBI:77875"/>
    </ligand>
</feature>
<protein>
    <recommendedName>
        <fullName evidence="2 9">Quinolinate synthase</fullName>
        <ecNumber evidence="2 9">2.5.1.72</ecNumber>
    </recommendedName>
</protein>
<evidence type="ECO:0000256" key="2">
    <source>
        <dbReference type="ARBA" id="ARBA00012669"/>
    </source>
</evidence>
<reference evidence="11" key="3">
    <citation type="submission" date="2021-05" db="EMBL/GenBank/DDBJ databases">
        <title>Protein family content uncovers lineage relationships and bacterial pathway maintenance mechanisms in DPANN archaea.</title>
        <authorList>
            <person name="Castelle C.J."/>
            <person name="Meheust R."/>
            <person name="Jaffe A.L."/>
            <person name="Seitz K."/>
            <person name="Gong X."/>
            <person name="Baker B.J."/>
            <person name="Banfield J.F."/>
        </authorList>
    </citation>
    <scope>NUCLEOTIDE SEQUENCE</scope>
    <source>
        <strain evidence="11">RIFCSPHIGHO2_01_FULL_GW2011_AR10_43_9</strain>
    </source>
</reference>
<evidence type="ECO:0000256" key="6">
    <source>
        <dbReference type="ARBA" id="ARBA00022723"/>
    </source>
</evidence>
<comment type="subcellular location">
    <subcellularLocation>
        <location evidence="9">Cytoplasm</location>
    </subcellularLocation>
</comment>
<comment type="caution">
    <text evidence="9">Lacks conserved residue(s) required for the propagation of feature annotation.</text>
</comment>
<gene>
    <name evidence="9 10" type="primary">nadA</name>
    <name evidence="10" type="ORF">HA237_04215</name>
    <name evidence="11" type="ORF">J4224_04715</name>
</gene>
<comment type="function">
    <text evidence="9">Catalyzes the condensation of iminoaspartate with dihydroxyacetone phosphate to form quinolinate.</text>
</comment>
<evidence type="ECO:0000256" key="9">
    <source>
        <dbReference type="HAMAP-Rule" id="MF_00568"/>
    </source>
</evidence>
<dbReference type="EMBL" id="DUFG01000019">
    <property type="protein sequence ID" value="HIH08547.1"/>
    <property type="molecule type" value="Genomic_DNA"/>
</dbReference>
<comment type="catalytic activity">
    <reaction evidence="9">
        <text>iminosuccinate + dihydroxyacetone phosphate = quinolinate + phosphate + 2 H2O + H(+)</text>
        <dbReference type="Rhea" id="RHEA:25888"/>
        <dbReference type="ChEBI" id="CHEBI:15377"/>
        <dbReference type="ChEBI" id="CHEBI:15378"/>
        <dbReference type="ChEBI" id="CHEBI:29959"/>
        <dbReference type="ChEBI" id="CHEBI:43474"/>
        <dbReference type="ChEBI" id="CHEBI:57642"/>
        <dbReference type="ChEBI" id="CHEBI:77875"/>
        <dbReference type="EC" id="2.5.1.72"/>
    </reaction>
</comment>
<dbReference type="NCBIfam" id="TIGR00550">
    <property type="entry name" value="nadA"/>
    <property type="match status" value="1"/>
</dbReference>
<reference evidence="11" key="2">
    <citation type="submission" date="2021-03" db="EMBL/GenBank/DDBJ databases">
        <authorList>
            <person name="Jaffe A."/>
        </authorList>
    </citation>
    <scope>NUCLEOTIDE SEQUENCE</scope>
    <source>
        <strain evidence="11">RIFCSPHIGHO2_01_FULL_GW2011_AR10_43_9</strain>
    </source>
</reference>
<name>A0A7J4IXM6_9ARCH</name>
<evidence type="ECO:0000256" key="1">
    <source>
        <dbReference type="ARBA" id="ARBA00005065"/>
    </source>
</evidence>
<dbReference type="GO" id="GO:0008987">
    <property type="term" value="F:quinolinate synthetase A activity"/>
    <property type="evidence" value="ECO:0007669"/>
    <property type="project" value="UniProtKB-UniRule"/>
</dbReference>
<dbReference type="SUPFAM" id="SSF142754">
    <property type="entry name" value="NadA-like"/>
    <property type="match status" value="1"/>
</dbReference>
<evidence type="ECO:0000313" key="12">
    <source>
        <dbReference type="Proteomes" id="UP000577419"/>
    </source>
</evidence>
<keyword evidence="3 9" id="KW-0004">4Fe-4S</keyword>
<dbReference type="UniPathway" id="UPA00253">
    <property type="reaction ID" value="UER00327"/>
</dbReference>
<feature type="binding site" evidence="9">
    <location>
        <position position="120"/>
    </location>
    <ligand>
        <name>[4Fe-4S] cluster</name>
        <dbReference type="ChEBI" id="CHEBI:49883"/>
    </ligand>
</feature>
<dbReference type="EMBL" id="JAGVWF010000068">
    <property type="protein sequence ID" value="MBS3059696.1"/>
    <property type="molecule type" value="Genomic_DNA"/>
</dbReference>
<keyword evidence="5 9" id="KW-0808">Transferase</keyword>